<gene>
    <name evidence="1" type="ORF">R0137_14875</name>
</gene>
<reference evidence="1 2" key="1">
    <citation type="submission" date="2023-10" db="EMBL/GenBank/DDBJ databases">
        <title>Two novel species belonging to the OM43/NOR5 clade.</title>
        <authorList>
            <person name="Park M."/>
        </authorList>
    </citation>
    <scope>NUCLEOTIDE SEQUENCE [LARGE SCALE GENOMIC DNA]</scope>
    <source>
        <strain evidence="1 2">IMCC45268</strain>
    </source>
</reference>
<evidence type="ECO:0000313" key="2">
    <source>
        <dbReference type="Proteomes" id="UP001626549"/>
    </source>
</evidence>
<accession>A0ABZ0IBK9</accession>
<keyword evidence="2" id="KW-1185">Reference proteome</keyword>
<dbReference type="Proteomes" id="UP001626549">
    <property type="component" value="Chromosome"/>
</dbReference>
<organism evidence="1 2">
    <name type="scientific">Congregibacter brevis</name>
    <dbReference type="NCBI Taxonomy" id="3081201"/>
    <lineage>
        <taxon>Bacteria</taxon>
        <taxon>Pseudomonadati</taxon>
        <taxon>Pseudomonadota</taxon>
        <taxon>Gammaproteobacteria</taxon>
        <taxon>Cellvibrionales</taxon>
        <taxon>Halieaceae</taxon>
        <taxon>Congregibacter</taxon>
    </lineage>
</organism>
<name>A0ABZ0IBK9_9GAMM</name>
<evidence type="ECO:0008006" key="3">
    <source>
        <dbReference type="Google" id="ProtNLM"/>
    </source>
</evidence>
<proteinExistence type="predicted"/>
<dbReference type="Gene3D" id="3.40.50.300">
    <property type="entry name" value="P-loop containing nucleotide triphosphate hydrolases"/>
    <property type="match status" value="1"/>
</dbReference>
<dbReference type="SUPFAM" id="SSF52540">
    <property type="entry name" value="P-loop containing nucleoside triphosphate hydrolases"/>
    <property type="match status" value="1"/>
</dbReference>
<evidence type="ECO:0000313" key="1">
    <source>
        <dbReference type="EMBL" id="WOJ96515.1"/>
    </source>
</evidence>
<dbReference type="InterPro" id="IPR027417">
    <property type="entry name" value="P-loop_NTPase"/>
</dbReference>
<sequence length="320" mass="36496">MRKVLIHIGRHKTGTTAIQNFLQDNRESLGQLGYVVPQSGRIKDAHHEFARPFQPRNAHQLEGVDDYRQLKPFKSLKNELALHDADSTAVISSEGFQNSKPNMVRAGFKDYQAQIVVYLRSQLEYLASSYAQRVHATQYTGSLQDFYRDVYQAGNHYASFLENWSEFFPNQLVVRRYRSSNVVEDFATSVLRVPVAHFRLRNAPSNPSLNSVVTLFKCELNRRKPANMPPQLQIYPVLPKLNALFPAPKFTLPPEIVSDLVESSRDSDTEVASTYFGEHQLFDYSNFPTHPGLPIRDIQFETMYSTLLKLLEVADATAGR</sequence>
<dbReference type="EMBL" id="CP136865">
    <property type="protein sequence ID" value="WOJ96515.1"/>
    <property type="molecule type" value="Genomic_DNA"/>
</dbReference>
<dbReference type="RefSeq" id="WP_407327192.1">
    <property type="nucleotide sequence ID" value="NZ_CP136865.1"/>
</dbReference>
<protein>
    <recommendedName>
        <fullName evidence="3">Sulfotransferase family protein</fullName>
    </recommendedName>
</protein>